<evidence type="ECO:0000256" key="1">
    <source>
        <dbReference type="ARBA" id="ARBA00035290"/>
    </source>
</evidence>
<keyword evidence="4" id="KW-1185">Reference proteome</keyword>
<accession>A0A7R9MV96</accession>
<dbReference type="Pfam" id="PF01196">
    <property type="entry name" value="Ribosomal_L17"/>
    <property type="match status" value="1"/>
</dbReference>
<dbReference type="Proteomes" id="UP000728032">
    <property type="component" value="Unassembled WGS sequence"/>
</dbReference>
<dbReference type="OrthoDB" id="275000at2759"/>
<dbReference type="InterPro" id="IPR036373">
    <property type="entry name" value="Ribosomal_bL17_sf"/>
</dbReference>
<reference evidence="3" key="1">
    <citation type="submission" date="2020-11" db="EMBL/GenBank/DDBJ databases">
        <authorList>
            <person name="Tran Van P."/>
        </authorList>
    </citation>
    <scope>NUCLEOTIDE SEQUENCE</scope>
</reference>
<organism evidence="3">
    <name type="scientific">Oppiella nova</name>
    <dbReference type="NCBI Taxonomy" id="334625"/>
    <lineage>
        <taxon>Eukaryota</taxon>
        <taxon>Metazoa</taxon>
        <taxon>Ecdysozoa</taxon>
        <taxon>Arthropoda</taxon>
        <taxon>Chelicerata</taxon>
        <taxon>Arachnida</taxon>
        <taxon>Acari</taxon>
        <taxon>Acariformes</taxon>
        <taxon>Sarcoptiformes</taxon>
        <taxon>Oribatida</taxon>
        <taxon>Brachypylina</taxon>
        <taxon>Oppioidea</taxon>
        <taxon>Oppiidae</taxon>
        <taxon>Oppiella</taxon>
    </lineage>
</organism>
<evidence type="ECO:0000256" key="2">
    <source>
        <dbReference type="ARBA" id="ARBA00035413"/>
    </source>
</evidence>
<protein>
    <recommendedName>
        <fullName evidence="1">Large ribosomal subunit protein bL17m</fullName>
    </recommendedName>
    <alternativeName>
        <fullName evidence="2">39S ribosomal protein L17, mitochondrial</fullName>
    </alternativeName>
</protein>
<proteinExistence type="predicted"/>
<dbReference type="SUPFAM" id="SSF64263">
    <property type="entry name" value="Prokaryotic ribosomal protein L17"/>
    <property type="match status" value="1"/>
</dbReference>
<dbReference type="GO" id="GO:0005840">
    <property type="term" value="C:ribosome"/>
    <property type="evidence" value="ECO:0007669"/>
    <property type="project" value="InterPro"/>
</dbReference>
<evidence type="ECO:0000313" key="3">
    <source>
        <dbReference type="EMBL" id="CAD7668203.1"/>
    </source>
</evidence>
<evidence type="ECO:0000313" key="4">
    <source>
        <dbReference type="Proteomes" id="UP000728032"/>
    </source>
</evidence>
<dbReference type="GO" id="GO:0006412">
    <property type="term" value="P:translation"/>
    <property type="evidence" value="ECO:0007669"/>
    <property type="project" value="InterPro"/>
</dbReference>
<sequence>MIPRMRYEIPVDPIKVRGGEEWRRQLFGKQMRLEAIARSVNDLVRDERIHLTYYKAWEVRNYAERLIMEAIRYGDCHRPTMELADFYLK</sequence>
<dbReference type="EMBL" id="CAJPVJ010058051">
    <property type="protein sequence ID" value="CAG2183875.1"/>
    <property type="molecule type" value="Genomic_DNA"/>
</dbReference>
<dbReference type="AlphaFoldDB" id="A0A7R9MV96"/>
<name>A0A7R9MV96_9ACAR</name>
<dbReference type="GO" id="GO:0003735">
    <property type="term" value="F:structural constituent of ribosome"/>
    <property type="evidence" value="ECO:0007669"/>
    <property type="project" value="InterPro"/>
</dbReference>
<feature type="non-terminal residue" evidence="3">
    <location>
        <position position="1"/>
    </location>
</feature>
<dbReference type="InterPro" id="IPR000456">
    <property type="entry name" value="Ribosomal_bL17"/>
</dbReference>
<dbReference type="Gene3D" id="3.90.1030.10">
    <property type="entry name" value="Ribosomal protein L17"/>
    <property type="match status" value="1"/>
</dbReference>
<dbReference type="EMBL" id="OC972876">
    <property type="protein sequence ID" value="CAD7668203.1"/>
    <property type="molecule type" value="Genomic_DNA"/>
</dbReference>
<gene>
    <name evidence="3" type="ORF">ONB1V03_LOCUS23295</name>
</gene>